<evidence type="ECO:0000256" key="6">
    <source>
        <dbReference type="ARBA" id="ARBA00023136"/>
    </source>
</evidence>
<dbReference type="PRINTS" id="PR00721">
    <property type="entry name" value="STOMATIN"/>
</dbReference>
<evidence type="ECO:0000256" key="4">
    <source>
        <dbReference type="ARBA" id="ARBA00022692"/>
    </source>
</evidence>
<dbReference type="GO" id="GO:0098552">
    <property type="term" value="C:side of membrane"/>
    <property type="evidence" value="ECO:0007669"/>
    <property type="project" value="UniProtKB-ARBA"/>
</dbReference>
<dbReference type="FunFam" id="3.30.479.30:FF:000004">
    <property type="entry name" value="Putative membrane protease family, stomatin"/>
    <property type="match status" value="1"/>
</dbReference>
<keyword evidence="8" id="KW-0378">Hydrolase</keyword>
<dbReference type="Gene3D" id="3.30.479.30">
    <property type="entry name" value="Band 7 domain"/>
    <property type="match status" value="1"/>
</dbReference>
<evidence type="ECO:0000256" key="2">
    <source>
        <dbReference type="ARBA" id="ARBA00008164"/>
    </source>
</evidence>
<keyword evidence="9" id="KW-1185">Reference proteome</keyword>
<gene>
    <name evidence="8" type="ORF">HNR48_001387</name>
</gene>
<dbReference type="PANTHER" id="PTHR43327:SF10">
    <property type="entry name" value="STOMATIN-LIKE PROTEIN 2, MITOCHONDRIAL"/>
    <property type="match status" value="1"/>
</dbReference>
<evidence type="ECO:0000256" key="3">
    <source>
        <dbReference type="ARBA" id="ARBA00017055"/>
    </source>
</evidence>
<comment type="subcellular location">
    <subcellularLocation>
        <location evidence="1">Membrane</location>
        <topology evidence="1">Single-pass membrane protein</topology>
    </subcellularLocation>
</comment>
<dbReference type="SMART" id="SM00244">
    <property type="entry name" value="PHB"/>
    <property type="match status" value="1"/>
</dbReference>
<sequence>MFDASIFVWALLAFGLVLIFKGVRQVPQGEEWTVERFGKYTRTLKPGLRLIVPLVDGIGHKQIVMEQVLDVQPQEVISADNAMVTTDAVCFYQVLDPVKASYEVNNLERAMQNLVMTNIRAVLGSMELDAMLSNRDSINTALLTKVDEATNPWGIKVTRIEIKDITPPRDLIESMANQMKAEREKRAQILLAEGEREAAINVAEGEKRSQILKAEGERQSAFLEAEAREREAEAEAKATQMVSVAIAEGDAKAINYFVAQKYVDALGNIAGADNAKVIMMPLEASSVIGSVAGVKDLLDAGKSV</sequence>
<dbReference type="SUPFAM" id="SSF117892">
    <property type="entry name" value="Band 7/SPFH domain"/>
    <property type="match status" value="1"/>
</dbReference>
<dbReference type="AlphaFoldDB" id="A0A7X0JRS6"/>
<organism evidence="8 9">
    <name type="scientific">Pseudoteredinibacter isoporae</name>
    <dbReference type="NCBI Taxonomy" id="570281"/>
    <lineage>
        <taxon>Bacteria</taxon>
        <taxon>Pseudomonadati</taxon>
        <taxon>Pseudomonadota</taxon>
        <taxon>Gammaproteobacteria</taxon>
        <taxon>Cellvibrionales</taxon>
        <taxon>Cellvibrionaceae</taxon>
        <taxon>Pseudoteredinibacter</taxon>
    </lineage>
</organism>
<dbReference type="InterPro" id="IPR050710">
    <property type="entry name" value="Band7/mec-2_domain"/>
</dbReference>
<keyword evidence="5" id="KW-1133">Transmembrane helix</keyword>
<dbReference type="InterPro" id="IPR001972">
    <property type="entry name" value="Stomatin_HflK_fam"/>
</dbReference>
<accession>A0A7X0JRS6</accession>
<dbReference type="RefSeq" id="WP_166849399.1">
    <property type="nucleotide sequence ID" value="NZ_JAAONY010000001.1"/>
</dbReference>
<dbReference type="GO" id="GO:0005886">
    <property type="term" value="C:plasma membrane"/>
    <property type="evidence" value="ECO:0007669"/>
    <property type="project" value="UniProtKB-ARBA"/>
</dbReference>
<protein>
    <recommendedName>
        <fullName evidence="3">Protein QmcA</fullName>
    </recommendedName>
</protein>
<evidence type="ECO:0000313" key="8">
    <source>
        <dbReference type="EMBL" id="MBB6521109.1"/>
    </source>
</evidence>
<dbReference type="GO" id="GO:0006508">
    <property type="term" value="P:proteolysis"/>
    <property type="evidence" value="ECO:0007669"/>
    <property type="project" value="UniProtKB-KW"/>
</dbReference>
<dbReference type="Proteomes" id="UP000528457">
    <property type="component" value="Unassembled WGS sequence"/>
</dbReference>
<evidence type="ECO:0000256" key="5">
    <source>
        <dbReference type="ARBA" id="ARBA00022989"/>
    </source>
</evidence>
<dbReference type="FunCoup" id="A0A7X0JRS6">
    <property type="interactions" value="501"/>
</dbReference>
<feature type="domain" description="Band 7" evidence="7">
    <location>
        <begin position="21"/>
        <end position="179"/>
    </location>
</feature>
<proteinExistence type="inferred from homology"/>
<dbReference type="InterPro" id="IPR018080">
    <property type="entry name" value="Band_7/stomatin-like_CS"/>
</dbReference>
<name>A0A7X0JRS6_9GAMM</name>
<comment type="caution">
    <text evidence="8">The sequence shown here is derived from an EMBL/GenBank/DDBJ whole genome shotgun (WGS) entry which is preliminary data.</text>
</comment>
<dbReference type="EMBL" id="JACHHT010000001">
    <property type="protein sequence ID" value="MBB6521109.1"/>
    <property type="molecule type" value="Genomic_DNA"/>
</dbReference>
<dbReference type="InParanoid" id="A0A7X0JRS6"/>
<reference evidence="8 9" key="1">
    <citation type="submission" date="2020-08" db="EMBL/GenBank/DDBJ databases">
        <title>Genomic Encyclopedia of Type Strains, Phase IV (KMG-IV): sequencing the most valuable type-strain genomes for metagenomic binning, comparative biology and taxonomic classification.</title>
        <authorList>
            <person name="Goeker M."/>
        </authorList>
    </citation>
    <scope>NUCLEOTIDE SEQUENCE [LARGE SCALE GENOMIC DNA]</scope>
    <source>
        <strain evidence="8 9">DSM 22368</strain>
    </source>
</reference>
<dbReference type="Pfam" id="PF01145">
    <property type="entry name" value="Band_7"/>
    <property type="match status" value="1"/>
</dbReference>
<dbReference type="InterPro" id="IPR036013">
    <property type="entry name" value="Band_7/SPFH_dom_sf"/>
</dbReference>
<keyword evidence="6" id="KW-0472">Membrane</keyword>
<dbReference type="CDD" id="cd08829">
    <property type="entry name" value="SPFH_paraslipin"/>
    <property type="match status" value="1"/>
</dbReference>
<comment type="similarity">
    <text evidence="2">Belongs to the band 7/mec-2 family.</text>
</comment>
<dbReference type="PANTHER" id="PTHR43327">
    <property type="entry name" value="STOMATIN-LIKE PROTEIN 2, MITOCHONDRIAL"/>
    <property type="match status" value="1"/>
</dbReference>
<keyword evidence="8" id="KW-0645">Protease</keyword>
<keyword evidence="4" id="KW-0812">Transmembrane</keyword>
<dbReference type="GO" id="GO:0008233">
    <property type="term" value="F:peptidase activity"/>
    <property type="evidence" value="ECO:0007669"/>
    <property type="project" value="UniProtKB-KW"/>
</dbReference>
<evidence type="ECO:0000313" key="9">
    <source>
        <dbReference type="Proteomes" id="UP000528457"/>
    </source>
</evidence>
<dbReference type="PROSITE" id="PS01270">
    <property type="entry name" value="BAND_7"/>
    <property type="match status" value="1"/>
</dbReference>
<evidence type="ECO:0000256" key="1">
    <source>
        <dbReference type="ARBA" id="ARBA00004167"/>
    </source>
</evidence>
<evidence type="ECO:0000259" key="7">
    <source>
        <dbReference type="SMART" id="SM00244"/>
    </source>
</evidence>
<dbReference type="InterPro" id="IPR001107">
    <property type="entry name" value="Band_7"/>
</dbReference>